<dbReference type="AlphaFoldDB" id="A0A6B3BQU8"/>
<dbReference type="PANTHER" id="PTHR47691">
    <property type="entry name" value="REGULATOR-RELATED"/>
    <property type="match status" value="1"/>
</dbReference>
<dbReference type="Gene3D" id="3.40.50.300">
    <property type="entry name" value="P-loop containing nucleotide triphosphate hydrolases"/>
    <property type="match status" value="1"/>
</dbReference>
<feature type="region of interest" description="Disordered" evidence="1">
    <location>
        <begin position="709"/>
        <end position="732"/>
    </location>
</feature>
<dbReference type="InterPro" id="IPR042197">
    <property type="entry name" value="Apaf_helical"/>
</dbReference>
<organism evidence="2">
    <name type="scientific">Streptomyces sp. SID12501</name>
    <dbReference type="NCBI Taxonomy" id="2706042"/>
    <lineage>
        <taxon>Bacteria</taxon>
        <taxon>Bacillati</taxon>
        <taxon>Actinomycetota</taxon>
        <taxon>Actinomycetes</taxon>
        <taxon>Kitasatosporales</taxon>
        <taxon>Streptomycetaceae</taxon>
        <taxon>Streptomyces</taxon>
    </lineage>
</organism>
<name>A0A6B3BQU8_9ACTN</name>
<dbReference type="SMART" id="SM00028">
    <property type="entry name" value="TPR"/>
    <property type="match status" value="3"/>
</dbReference>
<dbReference type="Gene3D" id="1.10.8.430">
    <property type="entry name" value="Helical domain of apoptotic protease-activating factors"/>
    <property type="match status" value="1"/>
</dbReference>
<dbReference type="Gene3D" id="1.25.40.10">
    <property type="entry name" value="Tetratricopeptide repeat domain"/>
    <property type="match status" value="2"/>
</dbReference>
<gene>
    <name evidence="2" type="ORF">G3I71_12955</name>
</gene>
<dbReference type="GO" id="GO:0043531">
    <property type="term" value="F:ADP binding"/>
    <property type="evidence" value="ECO:0007669"/>
    <property type="project" value="InterPro"/>
</dbReference>
<comment type="caution">
    <text evidence="2">The sequence shown here is derived from an EMBL/GenBank/DDBJ whole genome shotgun (WGS) entry which is preliminary data.</text>
</comment>
<dbReference type="InterPro" id="IPR011990">
    <property type="entry name" value="TPR-like_helical_dom_sf"/>
</dbReference>
<dbReference type="SUPFAM" id="SSF48452">
    <property type="entry name" value="TPR-like"/>
    <property type="match status" value="1"/>
</dbReference>
<dbReference type="InterPro" id="IPR027417">
    <property type="entry name" value="P-loop_NTPase"/>
</dbReference>
<dbReference type="EMBL" id="JAAGLU010000009">
    <property type="protein sequence ID" value="NEC86708.1"/>
    <property type="molecule type" value="Genomic_DNA"/>
</dbReference>
<dbReference type="PANTHER" id="PTHR47691:SF3">
    <property type="entry name" value="HTH-TYPE TRANSCRIPTIONAL REGULATOR RV0890C-RELATED"/>
    <property type="match status" value="1"/>
</dbReference>
<feature type="region of interest" description="Disordered" evidence="1">
    <location>
        <begin position="1"/>
        <end position="27"/>
    </location>
</feature>
<evidence type="ECO:0000313" key="2">
    <source>
        <dbReference type="EMBL" id="NEC86708.1"/>
    </source>
</evidence>
<sequence length="732" mass="78486">MLTYAGSGARVRRDGRESHNELSGTVHGPAVQAGAVYGGIHIGSEWNSARPTPLQLPPLVRVIDRSPELTALERHRARAARDGRSALAAVSGLGGVGKTTVALRWLHTLRPQFPGGQLHADLGAQSPDGPEHPGEILARFLRALGVPAQQVPALLAERTALYRSLTADQRLVVLLDDAATAAQVRPLLPAGGSVTAVTSRRRLPGLTVDGCFAVHLEPLGPEAAVELLADTLSDGRVAEQPDDARALVELCAGLPLAVRVAGARLAARPERSITTMVRALTKEHQRLEALAIDGDHNVRAALDLSYQALPPAAARLYRLLGLHPGREFDGSVASALFSSGDEAERDGVARDAADSLEVLHDASLLVEAAGERHRFHDLVRLHAIAKAREDESPQERAESMRRIADHYLASATRAEEIIDPQHRTTARDYGPEPVAVADVGPGSEAALDWLERELPNLMAVIHQARSAGFPTVCWQLTDALWPLFLRRKFYDDWCAAHEEGLAAARDLGDTAAECRMLTSGGVGELGAGNPDRALEMFERAARLLLDSGDRLGHARTLNYRGLALQRLSRPNEAAELFLRATTELPANGDQRAGGLARLNLADVQLATGQAEQAIREADAAHGTLRAAGDTYNAARAATLLGRAHLVLNRLDQAEESLSSALSVLRGMTANYESARALRSLAEVAERRGRTRLARDHYQEALDLYSSVGRSQSDEAAATHSGLRRLADDESGA</sequence>
<accession>A0A6B3BQU8</accession>
<dbReference type="Pfam" id="PF13432">
    <property type="entry name" value="TPR_16"/>
    <property type="match status" value="2"/>
</dbReference>
<proteinExistence type="predicted"/>
<feature type="compositionally biased region" description="Basic and acidic residues" evidence="1">
    <location>
        <begin position="11"/>
        <end position="20"/>
    </location>
</feature>
<dbReference type="InterPro" id="IPR019734">
    <property type="entry name" value="TPR_rpt"/>
</dbReference>
<dbReference type="PRINTS" id="PR00364">
    <property type="entry name" value="DISEASERSIST"/>
</dbReference>
<evidence type="ECO:0000256" key="1">
    <source>
        <dbReference type="SAM" id="MobiDB-lite"/>
    </source>
</evidence>
<reference evidence="2" key="1">
    <citation type="submission" date="2020-01" db="EMBL/GenBank/DDBJ databases">
        <title>Insect and environment-associated Actinomycetes.</title>
        <authorList>
            <person name="Currrie C."/>
            <person name="Chevrette M."/>
            <person name="Carlson C."/>
            <person name="Stubbendieck R."/>
            <person name="Wendt-Pienkowski E."/>
        </authorList>
    </citation>
    <scope>NUCLEOTIDE SEQUENCE</scope>
    <source>
        <strain evidence="2">SID12501</strain>
    </source>
</reference>
<protein>
    <submittedName>
        <fullName evidence="2">Regulator</fullName>
    </submittedName>
</protein>
<dbReference type="SUPFAM" id="SSF52540">
    <property type="entry name" value="P-loop containing nucleoside triphosphate hydrolases"/>
    <property type="match status" value="1"/>
</dbReference>